<dbReference type="EMBL" id="JAVHUY010000008">
    <property type="protein sequence ID" value="MDQ7904864.1"/>
    <property type="molecule type" value="Genomic_DNA"/>
</dbReference>
<evidence type="ECO:0000256" key="1">
    <source>
        <dbReference type="SAM" id="MobiDB-lite"/>
    </source>
</evidence>
<proteinExistence type="predicted"/>
<dbReference type="PANTHER" id="PTHR39338">
    <property type="entry name" value="BLL5662 PROTEIN-RELATED"/>
    <property type="match status" value="1"/>
</dbReference>
<gene>
    <name evidence="2" type="ORF">RB614_10065</name>
</gene>
<dbReference type="InterPro" id="IPR008912">
    <property type="entry name" value="Uncharacterised_CoxE"/>
</dbReference>
<dbReference type="SUPFAM" id="SSF53300">
    <property type="entry name" value="vWA-like"/>
    <property type="match status" value="1"/>
</dbReference>
<keyword evidence="3" id="KW-1185">Reference proteome</keyword>
<feature type="region of interest" description="Disordered" evidence="1">
    <location>
        <begin position="104"/>
        <end position="126"/>
    </location>
</feature>
<organism evidence="2 3">
    <name type="scientific">Phytohabitans maris</name>
    <dbReference type="NCBI Taxonomy" id="3071409"/>
    <lineage>
        <taxon>Bacteria</taxon>
        <taxon>Bacillati</taxon>
        <taxon>Actinomycetota</taxon>
        <taxon>Actinomycetes</taxon>
        <taxon>Micromonosporales</taxon>
        <taxon>Micromonosporaceae</taxon>
    </lineage>
</organism>
<reference evidence="2 3" key="1">
    <citation type="submission" date="2023-08" db="EMBL/GenBank/DDBJ databases">
        <title>Phytohabitans sansha sp. nov., isolated from marine sediment.</title>
        <authorList>
            <person name="Zhao Y."/>
            <person name="Yi K."/>
        </authorList>
    </citation>
    <scope>NUCLEOTIDE SEQUENCE [LARGE SCALE GENOMIC DNA]</scope>
    <source>
        <strain evidence="2 3">ZYX-F-186</strain>
    </source>
</reference>
<dbReference type="RefSeq" id="WP_308712137.1">
    <property type="nucleotide sequence ID" value="NZ_JAVHUY010000008.1"/>
</dbReference>
<dbReference type="PANTHER" id="PTHR39338:SF6">
    <property type="entry name" value="BLL5662 PROTEIN"/>
    <property type="match status" value="1"/>
</dbReference>
<dbReference type="CDD" id="cd00198">
    <property type="entry name" value="vWFA"/>
    <property type="match status" value="1"/>
</dbReference>
<comment type="caution">
    <text evidence="2">The sequence shown here is derived from an EMBL/GenBank/DDBJ whole genome shotgun (WGS) entry which is preliminary data.</text>
</comment>
<sequence length="383" mass="41367">MLAADHLWGFLGALRRAGVGAAPAKQADFLRAIAGAAPRDVRTLYWYARVTLLGDVAGLAAFDRVFDAWFVSGVPVEALGPPPSDVEGEVAAAGDGGTVSTMEARPGGGIEASAAPTTGGRTFGRSDTRQRDLMRLLREAWPARLPVVPSRRRRPARAGRRLDMRRVWRQARRDGGELTRLRWTTRPPRARRLLLLLDVSGSLKRHTPELIRLAHTAPARTEVFTFGTHLTRVTKALADARVDAALAAVSRTVTDADGGTAIGEALGRFLANPRFLALARGALVVVISDGLERGDCTAMVRAVERLSRLGHRLLWWSPLACSPTYRPVTRGMAALLPHLDRLGGVRDLATGLSEVERIPHVVAGPRRAAWRHYLSGTASGARA</sequence>
<dbReference type="Pfam" id="PF05762">
    <property type="entry name" value="VWA_CoxE"/>
    <property type="match status" value="1"/>
</dbReference>
<protein>
    <submittedName>
        <fullName evidence="2">VWA domain-containing protein</fullName>
    </submittedName>
</protein>
<accession>A0ABU0ZCS9</accession>
<evidence type="ECO:0000313" key="3">
    <source>
        <dbReference type="Proteomes" id="UP001230908"/>
    </source>
</evidence>
<dbReference type="Proteomes" id="UP001230908">
    <property type="component" value="Unassembled WGS sequence"/>
</dbReference>
<dbReference type="Gene3D" id="3.40.50.410">
    <property type="entry name" value="von Willebrand factor, type A domain"/>
    <property type="match status" value="1"/>
</dbReference>
<name>A0ABU0ZCS9_9ACTN</name>
<dbReference type="InterPro" id="IPR036465">
    <property type="entry name" value="vWFA_dom_sf"/>
</dbReference>
<evidence type="ECO:0000313" key="2">
    <source>
        <dbReference type="EMBL" id="MDQ7904864.1"/>
    </source>
</evidence>